<dbReference type="PANTHER" id="PTHR41286">
    <property type="entry name" value="HNH NUCLEASE YAJD-RELATED"/>
    <property type="match status" value="1"/>
</dbReference>
<evidence type="ECO:0000256" key="2">
    <source>
        <dbReference type="ARBA" id="ARBA00022801"/>
    </source>
</evidence>
<dbReference type="GO" id="GO:0003676">
    <property type="term" value="F:nucleic acid binding"/>
    <property type="evidence" value="ECO:0007669"/>
    <property type="project" value="InterPro"/>
</dbReference>
<dbReference type="GO" id="GO:0005829">
    <property type="term" value="C:cytosol"/>
    <property type="evidence" value="ECO:0007669"/>
    <property type="project" value="TreeGrafter"/>
</dbReference>
<dbReference type="GO" id="GO:0004519">
    <property type="term" value="F:endonuclease activity"/>
    <property type="evidence" value="ECO:0007669"/>
    <property type="project" value="UniProtKB-KW"/>
</dbReference>
<dbReference type="InterPro" id="IPR002711">
    <property type="entry name" value="HNH"/>
</dbReference>
<gene>
    <name evidence="7" type="ORF">B5C08_11630</name>
</gene>
<dbReference type="AlphaFoldDB" id="A0A2A4GV61"/>
<sequence length="107" mass="13286">MSKYSEYIDRRNENRKFYMRAKWRKVRHQVLVRDHFECLHCKKEGKLTINQQQSLEVDHILELSERPDLAYDLNNLQTLCKYHHNKKHGRFEHNKKSGKNKYQDERW</sequence>
<dbReference type="GO" id="GO:0008270">
    <property type="term" value="F:zinc ion binding"/>
    <property type="evidence" value="ECO:0007669"/>
    <property type="project" value="InterPro"/>
</dbReference>
<feature type="compositionally biased region" description="Basic and acidic residues" evidence="5">
    <location>
        <begin position="91"/>
        <end position="107"/>
    </location>
</feature>
<dbReference type="InterPro" id="IPR003615">
    <property type="entry name" value="HNH_nuc"/>
</dbReference>
<dbReference type="RefSeq" id="WP_096593883.1">
    <property type="nucleotide sequence ID" value="NZ_MWUU01000019.1"/>
</dbReference>
<dbReference type="SMART" id="SM00507">
    <property type="entry name" value="HNHc"/>
    <property type="match status" value="1"/>
</dbReference>
<proteinExistence type="inferred from homology"/>
<dbReference type="Gene3D" id="1.10.30.50">
    <property type="match status" value="1"/>
</dbReference>
<feature type="domain" description="HNH nuclease" evidence="6">
    <location>
        <begin position="25"/>
        <end position="85"/>
    </location>
</feature>
<protein>
    <recommendedName>
        <fullName evidence="4">Putative HNH nuclease YajD</fullName>
    </recommendedName>
</protein>
<comment type="caution">
    <text evidence="7">The sequence shown here is derived from an EMBL/GenBank/DDBJ whole genome shotgun (WGS) entry which is preliminary data.</text>
</comment>
<evidence type="ECO:0000259" key="6">
    <source>
        <dbReference type="SMART" id="SM00507"/>
    </source>
</evidence>
<evidence type="ECO:0000313" key="7">
    <source>
        <dbReference type="EMBL" id="PCF54103.1"/>
    </source>
</evidence>
<evidence type="ECO:0000313" key="8">
    <source>
        <dbReference type="Proteomes" id="UP000218335"/>
    </source>
</evidence>
<keyword evidence="2" id="KW-0378">Hydrolase</keyword>
<evidence type="ECO:0000256" key="5">
    <source>
        <dbReference type="SAM" id="MobiDB-lite"/>
    </source>
</evidence>
<feature type="region of interest" description="Disordered" evidence="5">
    <location>
        <begin position="87"/>
        <end position="107"/>
    </location>
</feature>
<comment type="similarity">
    <text evidence="3">Belongs to the HNH nuclease family.</text>
</comment>
<evidence type="ECO:0000256" key="1">
    <source>
        <dbReference type="ARBA" id="ARBA00022722"/>
    </source>
</evidence>
<keyword evidence="1" id="KW-0540">Nuclease</keyword>
<dbReference type="CDD" id="cd00085">
    <property type="entry name" value="HNHc"/>
    <property type="match status" value="1"/>
</dbReference>
<dbReference type="PANTHER" id="PTHR41286:SF1">
    <property type="entry name" value="HNH NUCLEASE YAJD-RELATED"/>
    <property type="match status" value="1"/>
</dbReference>
<dbReference type="EMBL" id="MWUU01000019">
    <property type="protein sequence ID" value="PCF54103.1"/>
    <property type="molecule type" value="Genomic_DNA"/>
</dbReference>
<name>A0A2A4GV61_9STAP</name>
<dbReference type="Proteomes" id="UP000218335">
    <property type="component" value="Unassembled WGS sequence"/>
</dbReference>
<organism evidence="7 8">
    <name type="scientific">Staphylococcus delphini</name>
    <dbReference type="NCBI Taxonomy" id="53344"/>
    <lineage>
        <taxon>Bacteria</taxon>
        <taxon>Bacillati</taxon>
        <taxon>Bacillota</taxon>
        <taxon>Bacilli</taxon>
        <taxon>Bacillales</taxon>
        <taxon>Staphylococcaceae</taxon>
        <taxon>Staphylococcus</taxon>
        <taxon>Staphylococcus intermedius group</taxon>
    </lineage>
</organism>
<keyword evidence="7" id="KW-0255">Endonuclease</keyword>
<evidence type="ECO:0000256" key="3">
    <source>
        <dbReference type="ARBA" id="ARBA00038412"/>
    </source>
</evidence>
<dbReference type="Pfam" id="PF01844">
    <property type="entry name" value="HNH"/>
    <property type="match status" value="1"/>
</dbReference>
<evidence type="ECO:0000256" key="4">
    <source>
        <dbReference type="ARBA" id="ARBA00040194"/>
    </source>
</evidence>
<accession>A0A2A4GV61</accession>
<reference evidence="7 8" key="1">
    <citation type="journal article" date="2017" name="PLoS ONE">
        <title>Development of a real-time PCR for detection of Staphylococcus pseudintermedius using a novel automated comparison of whole-genome sequences.</title>
        <authorList>
            <person name="Verstappen K.M."/>
            <person name="Huijbregts L."/>
            <person name="Spaninks M."/>
            <person name="Wagenaar J.A."/>
            <person name="Fluit A.C."/>
            <person name="Duim B."/>
        </authorList>
    </citation>
    <scope>NUCLEOTIDE SEQUENCE [LARGE SCALE GENOMIC DNA]</scope>
    <source>
        <strain evidence="7 8">215070706401-1</strain>
    </source>
</reference>
<dbReference type="GO" id="GO:0016787">
    <property type="term" value="F:hydrolase activity"/>
    <property type="evidence" value="ECO:0007669"/>
    <property type="project" value="UniProtKB-KW"/>
</dbReference>